<dbReference type="InterPro" id="IPR036873">
    <property type="entry name" value="Rhodanese-like_dom_sf"/>
</dbReference>
<dbReference type="HOGENOM" id="CLU_089574_10_2_7"/>
<dbReference type="SUPFAM" id="SSF52821">
    <property type="entry name" value="Rhodanese/Cell cycle control phosphatase"/>
    <property type="match status" value="1"/>
</dbReference>
<organism evidence="2 3">
    <name type="scientific">Arcobacter nitrofigilis (strain ATCC 33309 / DSM 7299 / CCUG 15893 / LMG 7604 / NCTC 12251 / CI)</name>
    <name type="common">Campylobacter nitrofigilis</name>
    <dbReference type="NCBI Taxonomy" id="572480"/>
    <lineage>
        <taxon>Bacteria</taxon>
        <taxon>Pseudomonadati</taxon>
        <taxon>Campylobacterota</taxon>
        <taxon>Epsilonproteobacteria</taxon>
        <taxon>Campylobacterales</taxon>
        <taxon>Arcobacteraceae</taxon>
        <taxon>Arcobacter</taxon>
    </lineage>
</organism>
<protein>
    <submittedName>
        <fullName evidence="2">Rhodanese family protein</fullName>
    </submittedName>
</protein>
<proteinExistence type="predicted"/>
<dbReference type="Pfam" id="PF00581">
    <property type="entry name" value="Rhodanese"/>
    <property type="match status" value="1"/>
</dbReference>
<dbReference type="CDD" id="cd00158">
    <property type="entry name" value="RHOD"/>
    <property type="match status" value="1"/>
</dbReference>
<feature type="domain" description="Rhodanese" evidence="1">
    <location>
        <begin position="17"/>
        <end position="118"/>
    </location>
</feature>
<gene>
    <name evidence="2" type="ordered locus">Arnit_2893</name>
</gene>
<dbReference type="InterPro" id="IPR001763">
    <property type="entry name" value="Rhodanese-like_dom"/>
</dbReference>
<sequence length="118" mass="13721">MNNILKNVHPQDIEPFIDENTPIIDIRREDEFIATGIIKGAHKLTFFNEYGQHDLEKWLKEFKEIVKDKKDKFILVCAHANRTKTVGDFLANKLSYENAYHLEGGMALWLSQGKEVVF</sequence>
<dbReference type="PROSITE" id="PS50206">
    <property type="entry name" value="RHODANESE_3"/>
    <property type="match status" value="1"/>
</dbReference>
<evidence type="ECO:0000259" key="1">
    <source>
        <dbReference type="PROSITE" id="PS50206"/>
    </source>
</evidence>
<dbReference type="KEGG" id="ant:Arnit_2893"/>
<dbReference type="PANTHER" id="PTHR44086:SF13">
    <property type="entry name" value="THIOSULFATE SULFURTRANSFERASE PSPE"/>
    <property type="match status" value="1"/>
</dbReference>
<dbReference type="eggNOG" id="COG0607">
    <property type="taxonomic scope" value="Bacteria"/>
</dbReference>
<accession>D5V7C1</accession>
<dbReference type="STRING" id="572480.Arnit_2893"/>
<dbReference type="AlphaFoldDB" id="D5V7C1"/>
<evidence type="ECO:0000313" key="3">
    <source>
        <dbReference type="Proteomes" id="UP000000939"/>
    </source>
</evidence>
<dbReference type="EMBL" id="CP001999">
    <property type="protein sequence ID" value="ADG94541.1"/>
    <property type="molecule type" value="Genomic_DNA"/>
</dbReference>
<dbReference type="GO" id="GO:0004792">
    <property type="term" value="F:thiosulfate-cyanide sulfurtransferase activity"/>
    <property type="evidence" value="ECO:0007669"/>
    <property type="project" value="TreeGrafter"/>
</dbReference>
<reference evidence="2 3" key="1">
    <citation type="journal article" date="2010" name="Stand. Genomic Sci.">
        <title>Complete genome sequence of Arcobacter nitrofigilis type strain (CI).</title>
        <authorList>
            <person name="Pati A."/>
            <person name="Gronow S."/>
            <person name="Lapidus A."/>
            <person name="Copeland A."/>
            <person name="Glavina Del Rio T."/>
            <person name="Nolan M."/>
            <person name="Lucas S."/>
            <person name="Tice H."/>
            <person name="Cheng J.F."/>
            <person name="Han C."/>
            <person name="Chertkov O."/>
            <person name="Bruce D."/>
            <person name="Tapia R."/>
            <person name="Goodwin L."/>
            <person name="Pitluck S."/>
            <person name="Liolios K."/>
            <person name="Ivanova N."/>
            <person name="Mavromatis K."/>
            <person name="Chen A."/>
            <person name="Palaniappan K."/>
            <person name="Land M."/>
            <person name="Hauser L."/>
            <person name="Chang Y.J."/>
            <person name="Jeffries C.D."/>
            <person name="Detter J.C."/>
            <person name="Rohde M."/>
            <person name="Goker M."/>
            <person name="Bristow J."/>
            <person name="Eisen J.A."/>
            <person name="Markowitz V."/>
            <person name="Hugenholtz P."/>
            <person name="Klenk H.P."/>
            <person name="Kyrpides N.C."/>
        </authorList>
    </citation>
    <scope>NUCLEOTIDE SEQUENCE [LARGE SCALE GENOMIC DNA]</scope>
    <source>
        <strain evidence="3">ATCC 33309 / DSM 7299 / CCUG 15893 / LMG 7604 / NCTC 12251 / CI</strain>
    </source>
</reference>
<dbReference type="Gene3D" id="3.40.250.10">
    <property type="entry name" value="Rhodanese-like domain"/>
    <property type="match status" value="1"/>
</dbReference>
<dbReference type="OrthoDB" id="5471138at2"/>
<dbReference type="RefSeq" id="WP_013136686.1">
    <property type="nucleotide sequence ID" value="NC_014166.1"/>
</dbReference>
<dbReference type="Proteomes" id="UP000000939">
    <property type="component" value="Chromosome"/>
</dbReference>
<evidence type="ECO:0000313" key="2">
    <source>
        <dbReference type="EMBL" id="ADG94541.1"/>
    </source>
</evidence>
<name>D5V7C1_ARCNC</name>
<dbReference type="PANTHER" id="PTHR44086">
    <property type="entry name" value="THIOSULFATE SULFURTRANSFERASE RDL2, MITOCHONDRIAL-RELATED"/>
    <property type="match status" value="1"/>
</dbReference>
<keyword evidence="3" id="KW-1185">Reference proteome</keyword>